<dbReference type="GO" id="GO:0046872">
    <property type="term" value="F:metal ion binding"/>
    <property type="evidence" value="ECO:0007669"/>
    <property type="project" value="UniProtKB-KW"/>
</dbReference>
<evidence type="ECO:0000259" key="7">
    <source>
        <dbReference type="PROSITE" id="PS51296"/>
    </source>
</evidence>
<evidence type="ECO:0000256" key="3">
    <source>
        <dbReference type="ARBA" id="ARBA00023002"/>
    </source>
</evidence>
<sequence length="120" mass="12710">MVALIGLKHLPTRHGASFPVAGEAVALFRSGDRVWAVEDRNPYTACGIAGGRLSRVGHTPVVVSPMYHLVFDLRTGACLNAIDMPQQRLRTFAVELIGDVVHVGPARSPRATLAGVSIGA</sequence>
<dbReference type="GO" id="GO:0008942">
    <property type="term" value="F:nitrite reductase [NAD(P)H] activity"/>
    <property type="evidence" value="ECO:0007669"/>
    <property type="project" value="InterPro"/>
</dbReference>
<feature type="domain" description="Rieske" evidence="7">
    <location>
        <begin position="2"/>
        <end position="103"/>
    </location>
</feature>
<dbReference type="GO" id="GO:0004497">
    <property type="term" value="F:monooxygenase activity"/>
    <property type="evidence" value="ECO:0007669"/>
    <property type="project" value="UniProtKB-ARBA"/>
</dbReference>
<dbReference type="SUPFAM" id="SSF50022">
    <property type="entry name" value="ISP domain"/>
    <property type="match status" value="1"/>
</dbReference>
<dbReference type="AlphaFoldDB" id="A0A502D2S0"/>
<keyword evidence="9" id="KW-1185">Reference proteome</keyword>
<dbReference type="EMBL" id="RCZM01000001">
    <property type="protein sequence ID" value="TPG19383.1"/>
    <property type="molecule type" value="Genomic_DNA"/>
</dbReference>
<keyword evidence="4" id="KW-0408">Iron</keyword>
<comment type="caution">
    <text evidence="8">The sequence shown here is derived from an EMBL/GenBank/DDBJ whole genome shotgun (WGS) entry which is preliminary data.</text>
</comment>
<dbReference type="InterPro" id="IPR012748">
    <property type="entry name" value="Rieske-like_NirD"/>
</dbReference>
<keyword evidence="5" id="KW-0411">Iron-sulfur</keyword>
<keyword evidence="3" id="KW-0560">Oxidoreductase</keyword>
<evidence type="ECO:0000256" key="6">
    <source>
        <dbReference type="ARBA" id="ARBA00023063"/>
    </source>
</evidence>
<dbReference type="Pfam" id="PF13806">
    <property type="entry name" value="Rieske_2"/>
    <property type="match status" value="1"/>
</dbReference>
<keyword evidence="2" id="KW-0479">Metal-binding</keyword>
<dbReference type="GO" id="GO:0016705">
    <property type="term" value="F:oxidoreductase activity, acting on paired donors, with incorporation or reduction of molecular oxygen"/>
    <property type="evidence" value="ECO:0007669"/>
    <property type="project" value="UniProtKB-ARBA"/>
</dbReference>
<proteinExistence type="predicted"/>
<evidence type="ECO:0000256" key="1">
    <source>
        <dbReference type="ARBA" id="ARBA00022714"/>
    </source>
</evidence>
<protein>
    <submittedName>
        <fullName evidence="8">Nitrite reductase (NAD(P)H) small subunit</fullName>
    </submittedName>
</protein>
<dbReference type="GO" id="GO:0042128">
    <property type="term" value="P:nitrate assimilation"/>
    <property type="evidence" value="ECO:0007669"/>
    <property type="project" value="UniProtKB-KW"/>
</dbReference>
<evidence type="ECO:0000256" key="4">
    <source>
        <dbReference type="ARBA" id="ARBA00023004"/>
    </source>
</evidence>
<dbReference type="Gene3D" id="2.102.10.10">
    <property type="entry name" value="Rieske [2Fe-2S] iron-sulphur domain"/>
    <property type="match status" value="1"/>
</dbReference>
<dbReference type="PROSITE" id="PS51300">
    <property type="entry name" value="NIRD"/>
    <property type="match status" value="1"/>
</dbReference>
<evidence type="ECO:0000313" key="8">
    <source>
        <dbReference type="EMBL" id="TPG19383.1"/>
    </source>
</evidence>
<gene>
    <name evidence="8" type="ORF">EAH86_02535</name>
</gene>
<name>A0A502D2S0_9MICO</name>
<keyword evidence="6" id="KW-0534">Nitrate assimilation</keyword>
<dbReference type="InterPro" id="IPR017941">
    <property type="entry name" value="Rieske_2Fe-2S"/>
</dbReference>
<dbReference type="PROSITE" id="PS51296">
    <property type="entry name" value="RIESKE"/>
    <property type="match status" value="1"/>
</dbReference>
<evidence type="ECO:0000313" key="9">
    <source>
        <dbReference type="Proteomes" id="UP000317722"/>
    </source>
</evidence>
<dbReference type="GO" id="GO:0051537">
    <property type="term" value="F:2 iron, 2 sulfur cluster binding"/>
    <property type="evidence" value="ECO:0007669"/>
    <property type="project" value="UniProtKB-KW"/>
</dbReference>
<accession>A0A502D2S0</accession>
<dbReference type="InterPro" id="IPR036922">
    <property type="entry name" value="Rieske_2Fe-2S_sf"/>
</dbReference>
<evidence type="ECO:0000256" key="5">
    <source>
        <dbReference type="ARBA" id="ARBA00023014"/>
    </source>
</evidence>
<keyword evidence="1" id="KW-0001">2Fe-2S</keyword>
<evidence type="ECO:0000256" key="2">
    <source>
        <dbReference type="ARBA" id="ARBA00022723"/>
    </source>
</evidence>
<reference evidence="8 9" key="1">
    <citation type="journal article" date="2019" name="Environ. Microbiol.">
        <title>Species interactions and distinct microbial communities in high Arctic permafrost affected cryosols are associated with the CH4 and CO2 gas fluxes.</title>
        <authorList>
            <person name="Altshuler I."/>
            <person name="Hamel J."/>
            <person name="Turney S."/>
            <person name="Magnuson E."/>
            <person name="Levesque R."/>
            <person name="Greer C."/>
            <person name="Whyte L.G."/>
        </authorList>
    </citation>
    <scope>NUCLEOTIDE SEQUENCE [LARGE SCALE GENOMIC DNA]</scope>
    <source>
        <strain evidence="8 9">S9.3A</strain>
    </source>
</reference>
<dbReference type="Proteomes" id="UP000317722">
    <property type="component" value="Unassembled WGS sequence"/>
</dbReference>
<organism evidence="8 9">
    <name type="scientific">Pedococcus bigeumensis</name>
    <dbReference type="NCBI Taxonomy" id="433644"/>
    <lineage>
        <taxon>Bacteria</taxon>
        <taxon>Bacillati</taxon>
        <taxon>Actinomycetota</taxon>
        <taxon>Actinomycetes</taxon>
        <taxon>Micrococcales</taxon>
        <taxon>Intrasporangiaceae</taxon>
        <taxon>Pedococcus</taxon>
    </lineage>
</organism>